<evidence type="ECO:0000313" key="8">
    <source>
        <dbReference type="EMBL" id="KAF1799014.1"/>
    </source>
</evidence>
<organism evidence="8 9">
    <name type="scientific">Mucor circinelloides f. lusitanicus</name>
    <name type="common">Mucor racemosus var. lusitanicus</name>
    <dbReference type="NCBI Taxonomy" id="29924"/>
    <lineage>
        <taxon>Eukaryota</taxon>
        <taxon>Fungi</taxon>
        <taxon>Fungi incertae sedis</taxon>
        <taxon>Mucoromycota</taxon>
        <taxon>Mucoromycotina</taxon>
        <taxon>Mucoromycetes</taxon>
        <taxon>Mucorales</taxon>
        <taxon>Mucorineae</taxon>
        <taxon>Mucoraceae</taxon>
        <taxon>Mucor</taxon>
    </lineage>
</organism>
<evidence type="ECO:0000259" key="7">
    <source>
        <dbReference type="Pfam" id="PF01602"/>
    </source>
</evidence>
<dbReference type="GO" id="GO:0006886">
    <property type="term" value="P:intracellular protein transport"/>
    <property type="evidence" value="ECO:0007669"/>
    <property type="project" value="InterPro"/>
</dbReference>
<keyword evidence="4" id="KW-0653">Protein transport</keyword>
<name>A0A8H4BBR1_MUCCL</name>
<comment type="similarity">
    <text evidence="2">Belongs to the adaptor complexes large subunit family.</text>
</comment>
<dbReference type="Proteomes" id="UP000469890">
    <property type="component" value="Unassembled WGS sequence"/>
</dbReference>
<gene>
    <name evidence="8" type="ORF">FB192DRAFT_1394428</name>
</gene>
<reference evidence="8 9" key="1">
    <citation type="submission" date="2019-09" db="EMBL/GenBank/DDBJ databases">
        <authorList>
            <consortium name="DOE Joint Genome Institute"/>
            <person name="Mondo S.J."/>
            <person name="Navarro-Mendoza M.I."/>
            <person name="Perez-Arques C."/>
            <person name="Panchal S."/>
            <person name="Nicolas F.E."/>
            <person name="Ganguly P."/>
            <person name="Pangilinan J."/>
            <person name="Grigoriev I."/>
            <person name="Heitman J."/>
            <person name="Sanya K."/>
            <person name="Garre V."/>
        </authorList>
    </citation>
    <scope>NUCLEOTIDE SEQUENCE [LARGE SCALE GENOMIC DNA]</scope>
    <source>
        <strain evidence="8 9">MU402</strain>
    </source>
</reference>
<dbReference type="AlphaFoldDB" id="A0A8H4BBR1"/>
<evidence type="ECO:0000256" key="3">
    <source>
        <dbReference type="ARBA" id="ARBA00022448"/>
    </source>
</evidence>
<dbReference type="GO" id="GO:0016192">
    <property type="term" value="P:vesicle-mediated transport"/>
    <property type="evidence" value="ECO:0007669"/>
    <property type="project" value="InterPro"/>
</dbReference>
<dbReference type="GO" id="GO:0012505">
    <property type="term" value="C:endomembrane system"/>
    <property type="evidence" value="ECO:0007669"/>
    <property type="project" value="UniProtKB-SubCell"/>
</dbReference>
<sequence>MEVSDYINSAKTFAEKAAKLSQKMSQGLVDNARELGFPGSESGAQYFDTSEEKMRNIKRQLDSKNDREKLDGLKRLIAMISKGRDVSEFFPDVVKNVVSQNIEIRKLVYIFLLRYAEQEPDLALLSINSFQKDLSDKNQIIRAMALRVMSGIRVPVISPIVLLGIKKCITDPSPYVRKTAAHAIPKCYSLDDSQKEALIEVIATLLKDRSNIVIGSTIMAFNEVCPNRFDLIHPCYRKLCSMLGDCDEWGQMSILGVLLRYGRNQFLNPNPHGEDASRMPPKQSVNINNKSFYSDSDSDSDHDQIQADDIVELDVDHELLLKSCVPLLQSRNSGVVLAVAKLYYYLAPAVEAEKIAKPLVRLLRTHREQCYVVLTNIATMALKRPYLFESSLQQFFAQSSEPVFIRDTKLDILTTIATEVNIHTLLTELQQYVKSPNKDFVAATIQAIARCASTVPTAADKCLRLLMKLLRSKNELVVAESVLVLTRLLQVPSEERSRSVIALVKLLDTLKVPMARANILWLVGQYAETLPKVGPDVLRQAVKNFANEDHVTKLQILTLSAKLICLNATHPTLNSLNQYLLNLARYDTDYDVRDRARFLRALTIPSQEEKPGLNQLKEHLKTILLSNKEPAVIESEVQAASEYNIGSLSLLAHQPLPGYEPLPDFPQEQPDASVRDVEELEGWSGSRTRVMETGFGSDSFDTYRGSGRFNSGAGASTALSGVEAMGSSSMYASSANMKKKGNDYDLDAFYDESSEEDESESSEEDEDETSTSESESEDEDEDEDEDEVSEEEASDQEESEEDGTTTEEDSDQDSSGLSSDDEHSNTKVIRKTR</sequence>
<dbReference type="PANTHER" id="PTHR11134">
    <property type="entry name" value="ADAPTOR COMPLEX SUBUNIT BETA FAMILY MEMBER"/>
    <property type="match status" value="1"/>
</dbReference>
<dbReference type="Pfam" id="PF01602">
    <property type="entry name" value="Adaptin_N"/>
    <property type="match status" value="1"/>
</dbReference>
<dbReference type="Gene3D" id="1.25.10.10">
    <property type="entry name" value="Leucine-rich Repeat Variant"/>
    <property type="match status" value="1"/>
</dbReference>
<keyword evidence="3" id="KW-0813">Transport</keyword>
<feature type="domain" description="Clathrin/coatomer adaptor adaptin-like N-terminal" evidence="7">
    <location>
        <begin position="56"/>
        <end position="603"/>
    </location>
</feature>
<evidence type="ECO:0000256" key="1">
    <source>
        <dbReference type="ARBA" id="ARBA00004308"/>
    </source>
</evidence>
<protein>
    <submittedName>
        <fullName evidence="8">Adaptin N terminal region-domain-containing protein</fullName>
    </submittedName>
</protein>
<dbReference type="InterPro" id="IPR011989">
    <property type="entry name" value="ARM-like"/>
</dbReference>
<feature type="compositionally biased region" description="Acidic residues" evidence="6">
    <location>
        <begin position="751"/>
        <end position="812"/>
    </location>
</feature>
<comment type="caution">
    <text evidence="8">The sequence shown here is derived from an EMBL/GenBank/DDBJ whole genome shotgun (WGS) entry which is preliminary data.</text>
</comment>
<evidence type="ECO:0000256" key="6">
    <source>
        <dbReference type="SAM" id="MobiDB-lite"/>
    </source>
</evidence>
<keyword evidence="5" id="KW-0472">Membrane</keyword>
<accession>A0A8H4BBR1</accession>
<evidence type="ECO:0000256" key="2">
    <source>
        <dbReference type="ARBA" id="ARBA00006613"/>
    </source>
</evidence>
<evidence type="ECO:0000256" key="5">
    <source>
        <dbReference type="ARBA" id="ARBA00023136"/>
    </source>
</evidence>
<dbReference type="GO" id="GO:0030123">
    <property type="term" value="C:AP-3 adaptor complex"/>
    <property type="evidence" value="ECO:0007669"/>
    <property type="project" value="InterPro"/>
</dbReference>
<dbReference type="InterPro" id="IPR016024">
    <property type="entry name" value="ARM-type_fold"/>
</dbReference>
<evidence type="ECO:0000313" key="9">
    <source>
        <dbReference type="Proteomes" id="UP000469890"/>
    </source>
</evidence>
<dbReference type="EMBL" id="JAAECE010000007">
    <property type="protein sequence ID" value="KAF1799014.1"/>
    <property type="molecule type" value="Genomic_DNA"/>
</dbReference>
<feature type="region of interest" description="Disordered" evidence="6">
    <location>
        <begin position="751"/>
        <end position="833"/>
    </location>
</feature>
<dbReference type="InterPro" id="IPR026740">
    <property type="entry name" value="AP3_beta"/>
</dbReference>
<dbReference type="InterPro" id="IPR026739">
    <property type="entry name" value="AP_beta"/>
</dbReference>
<dbReference type="InterPro" id="IPR002553">
    <property type="entry name" value="Clathrin/coatomer_adapt-like_N"/>
</dbReference>
<comment type="subcellular location">
    <subcellularLocation>
        <location evidence="1">Endomembrane system</location>
    </subcellularLocation>
</comment>
<proteinExistence type="inferred from homology"/>
<dbReference type="SUPFAM" id="SSF48371">
    <property type="entry name" value="ARM repeat"/>
    <property type="match status" value="1"/>
</dbReference>
<evidence type="ECO:0000256" key="4">
    <source>
        <dbReference type="ARBA" id="ARBA00022927"/>
    </source>
</evidence>
<dbReference type="PIRSF" id="PIRSF037096">
    <property type="entry name" value="AP3_complex_beta"/>
    <property type="match status" value="1"/>
</dbReference>